<evidence type="ECO:0000256" key="1">
    <source>
        <dbReference type="ARBA" id="ARBA00022490"/>
    </source>
</evidence>
<dbReference type="GO" id="GO:0005737">
    <property type="term" value="C:cytoplasm"/>
    <property type="evidence" value="ECO:0007669"/>
    <property type="project" value="UniProtKB-SubCell"/>
</dbReference>
<dbReference type="NCBIfam" id="NF002761">
    <property type="entry name" value="PRK02821.1"/>
    <property type="match status" value="1"/>
</dbReference>
<accession>A0A2U1ZSY4</accession>
<dbReference type="HAMAP" id="MF_00088">
    <property type="entry name" value="KhpA"/>
    <property type="match status" value="1"/>
</dbReference>
<dbReference type="RefSeq" id="WP_109228478.1">
    <property type="nucleotide sequence ID" value="NZ_PYHR01000002.1"/>
</dbReference>
<evidence type="ECO:0000313" key="5">
    <source>
        <dbReference type="Proteomes" id="UP000245166"/>
    </source>
</evidence>
<evidence type="ECO:0000313" key="4">
    <source>
        <dbReference type="EMBL" id="PWD50094.1"/>
    </source>
</evidence>
<keyword evidence="5" id="KW-1185">Reference proteome</keyword>
<dbReference type="Proteomes" id="UP000245166">
    <property type="component" value="Unassembled WGS sequence"/>
</dbReference>
<dbReference type="InterPro" id="IPR020627">
    <property type="entry name" value="KhpA"/>
</dbReference>
<reference evidence="4 5" key="1">
    <citation type="submission" date="2018-03" db="EMBL/GenBank/DDBJ databases">
        <title>Genome assembly of novel Miniimonas species PCH200.</title>
        <authorList>
            <person name="Thakur V."/>
            <person name="Kumar V."/>
            <person name="Singh D."/>
        </authorList>
    </citation>
    <scope>NUCLEOTIDE SEQUENCE [LARGE SCALE GENOMIC DNA]</scope>
    <source>
        <strain evidence="4 5">PCH200</strain>
    </source>
</reference>
<dbReference type="Pfam" id="PF13083">
    <property type="entry name" value="KH_KhpA-B"/>
    <property type="match status" value="1"/>
</dbReference>
<dbReference type="InterPro" id="IPR015946">
    <property type="entry name" value="KH_dom-like_a/b"/>
</dbReference>
<comment type="similarity">
    <text evidence="3">Belongs to the KhpA RNA-binding protein family.</text>
</comment>
<evidence type="ECO:0000256" key="2">
    <source>
        <dbReference type="ARBA" id="ARBA00022884"/>
    </source>
</evidence>
<dbReference type="Gene3D" id="3.30.300.20">
    <property type="match status" value="1"/>
</dbReference>
<dbReference type="PANTHER" id="PTHR34654">
    <property type="entry name" value="UPF0109 PROTEIN SCO5592"/>
    <property type="match status" value="1"/>
</dbReference>
<proteinExistence type="inferred from homology"/>
<dbReference type="PROSITE" id="PS50084">
    <property type="entry name" value="KH_TYPE_1"/>
    <property type="match status" value="1"/>
</dbReference>
<dbReference type="OrthoDB" id="9812389at2"/>
<name>A0A2U1ZSY4_9MICO</name>
<dbReference type="InterPro" id="IPR009019">
    <property type="entry name" value="KH_sf_prok-type"/>
</dbReference>
<protein>
    <recommendedName>
        <fullName evidence="3">RNA-binding protein KhpA</fullName>
    </recommendedName>
    <alternativeName>
        <fullName evidence="3">KH-domain protein A</fullName>
    </alternativeName>
</protein>
<keyword evidence="1 3" id="KW-0963">Cytoplasm</keyword>
<gene>
    <name evidence="3" type="primary">khpA</name>
    <name evidence="4" type="ORF">C8046_04845</name>
</gene>
<dbReference type="AlphaFoldDB" id="A0A2U1ZSY4"/>
<comment type="function">
    <text evidence="3">A probable RNA-binding protein.</text>
</comment>
<dbReference type="GO" id="GO:0003723">
    <property type="term" value="F:RNA binding"/>
    <property type="evidence" value="ECO:0007669"/>
    <property type="project" value="UniProtKB-UniRule"/>
</dbReference>
<dbReference type="CDD" id="cd22533">
    <property type="entry name" value="KH-II_YlqC-like"/>
    <property type="match status" value="1"/>
</dbReference>
<evidence type="ECO:0000256" key="3">
    <source>
        <dbReference type="HAMAP-Rule" id="MF_00088"/>
    </source>
</evidence>
<dbReference type="SUPFAM" id="SSF54814">
    <property type="entry name" value="Prokaryotic type KH domain (KH-domain type II)"/>
    <property type="match status" value="1"/>
</dbReference>
<comment type="subcellular location">
    <subcellularLocation>
        <location evidence="3">Cytoplasm</location>
    </subcellularLocation>
</comment>
<organism evidence="4 5">
    <name type="scientific">Serinibacter arcticus</name>
    <dbReference type="NCBI Taxonomy" id="1655435"/>
    <lineage>
        <taxon>Bacteria</taxon>
        <taxon>Bacillati</taxon>
        <taxon>Actinomycetota</taxon>
        <taxon>Actinomycetes</taxon>
        <taxon>Micrococcales</taxon>
        <taxon>Beutenbergiaceae</taxon>
        <taxon>Serinibacter</taxon>
    </lineage>
</organism>
<comment type="caution">
    <text evidence="4">The sequence shown here is derived from an EMBL/GenBank/DDBJ whole genome shotgun (WGS) entry which is preliminary data.</text>
</comment>
<dbReference type="PANTHER" id="PTHR34654:SF1">
    <property type="entry name" value="RNA-BINDING PROTEIN KHPA"/>
    <property type="match status" value="1"/>
</dbReference>
<sequence>MLADALEHLVRGIVDNPDDVQVTARPARRGELLELRVNPADLGRVIGRSGRTARALRTVVGSLTTTPVRIDVVDVDRR</sequence>
<keyword evidence="2 3" id="KW-0694">RNA-binding</keyword>
<dbReference type="EMBL" id="PYHR01000002">
    <property type="protein sequence ID" value="PWD50094.1"/>
    <property type="molecule type" value="Genomic_DNA"/>
</dbReference>